<dbReference type="SFLD" id="SFLDS00029">
    <property type="entry name" value="Radical_SAM"/>
    <property type="match status" value="1"/>
</dbReference>
<dbReference type="Pfam" id="PF04055">
    <property type="entry name" value="Radical_SAM"/>
    <property type="match status" value="1"/>
</dbReference>
<dbReference type="InterPro" id="IPR007197">
    <property type="entry name" value="rSAM"/>
</dbReference>
<dbReference type="PROSITE" id="PS51332">
    <property type="entry name" value="B12_BINDING"/>
    <property type="match status" value="1"/>
</dbReference>
<dbReference type="Gene3D" id="3.80.30.20">
    <property type="entry name" value="tm_1862 like domain"/>
    <property type="match status" value="1"/>
</dbReference>
<keyword evidence="2" id="KW-0949">S-adenosyl-L-methionine</keyword>
<dbReference type="InterPro" id="IPR006158">
    <property type="entry name" value="Cobalamin-bd"/>
</dbReference>
<dbReference type="EMBL" id="SMDC01000002">
    <property type="protein sequence ID" value="TCW38151.1"/>
    <property type="molecule type" value="Genomic_DNA"/>
</dbReference>
<dbReference type="SMART" id="SM00729">
    <property type="entry name" value="Elp3"/>
    <property type="match status" value="1"/>
</dbReference>
<feature type="domain" description="Radical SAM core" evidence="7">
    <location>
        <begin position="206"/>
        <end position="430"/>
    </location>
</feature>
<protein>
    <submittedName>
        <fullName evidence="8">Radical SAM superfamily enzyme YgiQ (UPF0313 family)</fullName>
    </submittedName>
</protein>
<dbReference type="SUPFAM" id="SSF102114">
    <property type="entry name" value="Radical SAM enzymes"/>
    <property type="match status" value="1"/>
</dbReference>
<sequence length="495" mass="55577">MQQTAPALKIAFVNPPYLERFSRTQRSPAVTKSGTLYFPMWLAAAAALCAESGHEIDLIDAPASGADTEAVLARLARFAPRLLVVETSTPSIASDLAFCARARERLPATCVALVGTHASARPQACLRDEPAVDLVVLGEYDLGVRDLAAALACDEPLSTVAGLCYRDGDRPRLGVARAVFEDLDRLPPISPIYRRFLDIRDYFNPNAIHPMVTISTSRGCPNHCTFCVYPQTITGHRLRRRSAGHVVDELEYIRRAFPEARSVFFEDDTFPADRARCAEICEEMIRRGFDLPWSANVRVDVEPETLRLMRRAGCRNLCVGFESGDQALLDRVRKRITLAQSRAFMREARALGLIVHGCFMVGLPGETPETMRRTLELAIELAPDTAQFYPIMVYPGTAAYDWYAREGMLVTEDFSRWLTPAGLHNTVVRSAALDAEALVAFCDQARRRFYLRPRYLWRRLGLVARDREEFRRTWRAGRTFLRHLLRGSDIEAGHG</sequence>
<dbReference type="Proteomes" id="UP000295247">
    <property type="component" value="Unassembled WGS sequence"/>
</dbReference>
<feature type="domain" description="B12-binding" evidence="6">
    <location>
        <begin position="25"/>
        <end position="158"/>
    </location>
</feature>
<organism evidence="8 9">
    <name type="scientific">Marichromatium gracile</name>
    <name type="common">Chromatium gracile</name>
    <dbReference type="NCBI Taxonomy" id="1048"/>
    <lineage>
        <taxon>Bacteria</taxon>
        <taxon>Pseudomonadati</taxon>
        <taxon>Pseudomonadota</taxon>
        <taxon>Gammaproteobacteria</taxon>
        <taxon>Chromatiales</taxon>
        <taxon>Chromatiaceae</taxon>
        <taxon>Marichromatium</taxon>
    </lineage>
</organism>
<evidence type="ECO:0000313" key="9">
    <source>
        <dbReference type="Proteomes" id="UP000295247"/>
    </source>
</evidence>
<dbReference type="InterPro" id="IPR023404">
    <property type="entry name" value="rSAM_horseshoe"/>
</dbReference>
<evidence type="ECO:0000313" key="8">
    <source>
        <dbReference type="EMBL" id="TCW38151.1"/>
    </source>
</evidence>
<evidence type="ECO:0000259" key="6">
    <source>
        <dbReference type="PROSITE" id="PS51332"/>
    </source>
</evidence>
<dbReference type="AlphaFoldDB" id="A0A4R4AG22"/>
<dbReference type="Gene3D" id="3.40.50.280">
    <property type="entry name" value="Cobalamin-binding domain"/>
    <property type="match status" value="1"/>
</dbReference>
<name>A0A4R4AG22_MARGR</name>
<dbReference type="InterPro" id="IPR006638">
    <property type="entry name" value="Elp3/MiaA/NifB-like_rSAM"/>
</dbReference>
<dbReference type="GO" id="GO:0005829">
    <property type="term" value="C:cytosol"/>
    <property type="evidence" value="ECO:0007669"/>
    <property type="project" value="TreeGrafter"/>
</dbReference>
<dbReference type="GO" id="GO:0046872">
    <property type="term" value="F:metal ion binding"/>
    <property type="evidence" value="ECO:0007669"/>
    <property type="project" value="UniProtKB-KW"/>
</dbReference>
<dbReference type="InterPro" id="IPR051198">
    <property type="entry name" value="BchE-like"/>
</dbReference>
<dbReference type="PANTHER" id="PTHR43409:SF16">
    <property type="entry name" value="SLR0320 PROTEIN"/>
    <property type="match status" value="1"/>
</dbReference>
<keyword evidence="5" id="KW-0411">Iron-sulfur</keyword>
<evidence type="ECO:0000256" key="3">
    <source>
        <dbReference type="ARBA" id="ARBA00022723"/>
    </source>
</evidence>
<dbReference type="InterPro" id="IPR034466">
    <property type="entry name" value="Methyltransferase_Class_B"/>
</dbReference>
<evidence type="ECO:0000256" key="1">
    <source>
        <dbReference type="ARBA" id="ARBA00001966"/>
    </source>
</evidence>
<evidence type="ECO:0000259" key="7">
    <source>
        <dbReference type="PROSITE" id="PS51918"/>
    </source>
</evidence>
<keyword evidence="4" id="KW-0408">Iron</keyword>
<dbReference type="Pfam" id="PF02310">
    <property type="entry name" value="B12-binding"/>
    <property type="match status" value="1"/>
</dbReference>
<dbReference type="GO" id="GO:0051539">
    <property type="term" value="F:4 iron, 4 sulfur cluster binding"/>
    <property type="evidence" value="ECO:0007669"/>
    <property type="project" value="UniProtKB-KW"/>
</dbReference>
<dbReference type="PROSITE" id="PS51918">
    <property type="entry name" value="RADICAL_SAM"/>
    <property type="match status" value="1"/>
</dbReference>
<accession>A0A4R4AG22</accession>
<keyword evidence="3" id="KW-0479">Metal-binding</keyword>
<dbReference type="InterPro" id="IPR058240">
    <property type="entry name" value="rSAM_sf"/>
</dbReference>
<proteinExistence type="predicted"/>
<reference evidence="8 9" key="1">
    <citation type="submission" date="2019-03" db="EMBL/GenBank/DDBJ databases">
        <title>Genomic Encyclopedia of Type Strains, Phase IV (KMG-IV): sequencing the most valuable type-strain genomes for metagenomic binning, comparative biology and taxonomic classification.</title>
        <authorList>
            <person name="Goeker M."/>
        </authorList>
    </citation>
    <scope>NUCLEOTIDE SEQUENCE [LARGE SCALE GENOMIC DNA]</scope>
    <source>
        <strain evidence="8 9">DSM 203</strain>
    </source>
</reference>
<gene>
    <name evidence="8" type="ORF">EDC29_10241</name>
</gene>
<evidence type="ECO:0000256" key="2">
    <source>
        <dbReference type="ARBA" id="ARBA00022691"/>
    </source>
</evidence>
<dbReference type="PANTHER" id="PTHR43409">
    <property type="entry name" value="ANAEROBIC MAGNESIUM-PROTOPORPHYRIN IX MONOMETHYL ESTER CYCLASE-RELATED"/>
    <property type="match status" value="1"/>
</dbReference>
<evidence type="ECO:0000256" key="5">
    <source>
        <dbReference type="ARBA" id="ARBA00023014"/>
    </source>
</evidence>
<dbReference type="SFLD" id="SFLDG01082">
    <property type="entry name" value="B12-binding_domain_containing"/>
    <property type="match status" value="1"/>
</dbReference>
<comment type="caution">
    <text evidence="8">The sequence shown here is derived from an EMBL/GenBank/DDBJ whole genome shotgun (WGS) entry which is preliminary data.</text>
</comment>
<evidence type="ECO:0000256" key="4">
    <source>
        <dbReference type="ARBA" id="ARBA00023004"/>
    </source>
</evidence>
<dbReference type="RefSeq" id="WP_132228535.1">
    <property type="nucleotide sequence ID" value="NZ_NRRH01000035.1"/>
</dbReference>
<dbReference type="CDD" id="cd01335">
    <property type="entry name" value="Radical_SAM"/>
    <property type="match status" value="1"/>
</dbReference>
<dbReference type="GO" id="GO:0031419">
    <property type="term" value="F:cobalamin binding"/>
    <property type="evidence" value="ECO:0007669"/>
    <property type="project" value="InterPro"/>
</dbReference>
<dbReference type="GO" id="GO:0003824">
    <property type="term" value="F:catalytic activity"/>
    <property type="evidence" value="ECO:0007669"/>
    <property type="project" value="InterPro"/>
</dbReference>
<dbReference type="SFLD" id="SFLDG01123">
    <property type="entry name" value="methyltransferase_(Class_B)"/>
    <property type="match status" value="1"/>
</dbReference>
<comment type="cofactor">
    <cofactor evidence="1">
        <name>[4Fe-4S] cluster</name>
        <dbReference type="ChEBI" id="CHEBI:49883"/>
    </cofactor>
</comment>